<dbReference type="Gene3D" id="3.40.50.2000">
    <property type="entry name" value="Glycogen Phosphorylase B"/>
    <property type="match status" value="2"/>
</dbReference>
<comment type="caution">
    <text evidence="3">The sequence shown here is derived from an EMBL/GenBank/DDBJ whole genome shotgun (WGS) entry which is preliminary data.</text>
</comment>
<reference evidence="4" key="1">
    <citation type="journal article" date="2019" name="Int. J. Syst. Evol. Microbiol.">
        <title>The Global Catalogue of Microorganisms (GCM) 10K type strain sequencing project: providing services to taxonomists for standard genome sequencing and annotation.</title>
        <authorList>
            <consortium name="The Broad Institute Genomics Platform"/>
            <consortium name="The Broad Institute Genome Sequencing Center for Infectious Disease"/>
            <person name="Wu L."/>
            <person name="Ma J."/>
        </authorList>
    </citation>
    <scope>NUCLEOTIDE SEQUENCE [LARGE SCALE GENOMIC DNA]</scope>
    <source>
        <strain evidence="4">CGMCC 4.7329</strain>
    </source>
</reference>
<proteinExistence type="predicted"/>
<gene>
    <name evidence="3" type="ORF">GCM10011610_69510</name>
</gene>
<evidence type="ECO:0000256" key="1">
    <source>
        <dbReference type="ARBA" id="ARBA00022679"/>
    </source>
</evidence>
<keyword evidence="1" id="KW-0808">Transferase</keyword>
<accession>A0ABQ2L2S8</accession>
<dbReference type="Pfam" id="PF00534">
    <property type="entry name" value="Glycos_transf_1"/>
    <property type="match status" value="1"/>
</dbReference>
<dbReference type="PANTHER" id="PTHR12526">
    <property type="entry name" value="GLYCOSYLTRANSFERASE"/>
    <property type="match status" value="1"/>
</dbReference>
<keyword evidence="4" id="KW-1185">Reference proteome</keyword>
<protein>
    <recommendedName>
        <fullName evidence="2">Glycosyl transferase family 1 domain-containing protein</fullName>
    </recommendedName>
</protein>
<feature type="domain" description="Glycosyl transferase family 1" evidence="2">
    <location>
        <begin position="193"/>
        <end position="308"/>
    </location>
</feature>
<evidence type="ECO:0000259" key="2">
    <source>
        <dbReference type="Pfam" id="PF00534"/>
    </source>
</evidence>
<name>A0ABQ2L2S8_9NOCA</name>
<dbReference type="EMBL" id="BMNE01000016">
    <property type="protein sequence ID" value="GGO00510.1"/>
    <property type="molecule type" value="Genomic_DNA"/>
</dbReference>
<dbReference type="SUPFAM" id="SSF53756">
    <property type="entry name" value="UDP-Glycosyltransferase/glycogen phosphorylase"/>
    <property type="match status" value="1"/>
</dbReference>
<organism evidence="3 4">
    <name type="scientific">Nocardia rhizosphaerihabitans</name>
    <dbReference type="NCBI Taxonomy" id="1691570"/>
    <lineage>
        <taxon>Bacteria</taxon>
        <taxon>Bacillati</taxon>
        <taxon>Actinomycetota</taxon>
        <taxon>Actinomycetes</taxon>
        <taxon>Mycobacteriales</taxon>
        <taxon>Nocardiaceae</taxon>
        <taxon>Nocardia</taxon>
    </lineage>
</organism>
<evidence type="ECO:0000313" key="4">
    <source>
        <dbReference type="Proteomes" id="UP000658127"/>
    </source>
</evidence>
<dbReference type="Proteomes" id="UP000658127">
    <property type="component" value="Unassembled WGS sequence"/>
</dbReference>
<evidence type="ECO:0000313" key="3">
    <source>
        <dbReference type="EMBL" id="GGO00510.1"/>
    </source>
</evidence>
<sequence>MSPAMRFHVVNFPNTQTTKHYQPCAYTQKIRRFAIMMTELGHEVILYGGEENDAACTEFVTIVTKAEQAEWFGNTDLYTEPNNLTWKAFAPHWTTTNEHAITEIAKRKRDRDFICLLGGIYQQPIADQFPELMTVEFGIGYSGVFAQYRVFESYAWMHSIYGARSPADVMNTRGQFYDTVIPNYYEVEDFPFSDTKDDYFLFIGRVVEAKGIQIALETCRRLGVKLVVAGPGAAPPPELADYVGVVDHVRRGELMSRARAVFVPSLYLEPFGGVHAEAMLCGTPVITTDWGVFTETVQQGVHGFRCRTLREFCDAADAVDKLDYQRIRDDAVARFSLDAVAPQYEAYFERLTTLWADGWYTA</sequence>
<dbReference type="InterPro" id="IPR001296">
    <property type="entry name" value="Glyco_trans_1"/>
</dbReference>